<evidence type="ECO:0000313" key="2">
    <source>
        <dbReference type="Proteomes" id="UP000178155"/>
    </source>
</evidence>
<protein>
    <submittedName>
        <fullName evidence="1">Uncharacterized protein</fullName>
    </submittedName>
</protein>
<comment type="caution">
    <text evidence="1">The sequence shown here is derived from an EMBL/GenBank/DDBJ whole genome shotgun (WGS) entry which is preliminary data.</text>
</comment>
<name>A0A1F8H8Z1_9BACT</name>
<dbReference type="EMBL" id="MGKW01000030">
    <property type="protein sequence ID" value="OGN33426.1"/>
    <property type="molecule type" value="Genomic_DNA"/>
</dbReference>
<dbReference type="Proteomes" id="UP000178155">
    <property type="component" value="Unassembled WGS sequence"/>
</dbReference>
<organism evidence="1 2">
    <name type="scientific">Candidatus Yanofskybacteria bacterium RIFCSPLOWO2_02_FULL_47_9b</name>
    <dbReference type="NCBI Taxonomy" id="1802708"/>
    <lineage>
        <taxon>Bacteria</taxon>
        <taxon>Candidatus Yanofskyibacteriota</taxon>
    </lineage>
</organism>
<dbReference type="AlphaFoldDB" id="A0A1F8H8Z1"/>
<sequence>MFDDKNLHKGDELDLIDRDSGESFGKAKILNIEKKKIKELTDQELKNHGYTSIGDMIDSH</sequence>
<evidence type="ECO:0000313" key="1">
    <source>
        <dbReference type="EMBL" id="OGN33426.1"/>
    </source>
</evidence>
<accession>A0A1F8H8Z1</accession>
<proteinExistence type="predicted"/>
<reference evidence="1 2" key="1">
    <citation type="journal article" date="2016" name="Nat. Commun.">
        <title>Thousands of microbial genomes shed light on interconnected biogeochemical processes in an aquifer system.</title>
        <authorList>
            <person name="Anantharaman K."/>
            <person name="Brown C.T."/>
            <person name="Hug L.A."/>
            <person name="Sharon I."/>
            <person name="Castelle C.J."/>
            <person name="Probst A.J."/>
            <person name="Thomas B.C."/>
            <person name="Singh A."/>
            <person name="Wilkins M.J."/>
            <person name="Karaoz U."/>
            <person name="Brodie E.L."/>
            <person name="Williams K.H."/>
            <person name="Hubbard S.S."/>
            <person name="Banfield J.F."/>
        </authorList>
    </citation>
    <scope>NUCLEOTIDE SEQUENCE [LARGE SCALE GENOMIC DNA]</scope>
</reference>
<gene>
    <name evidence="1" type="ORF">A3I39_02715</name>
</gene>